<evidence type="ECO:0008006" key="8">
    <source>
        <dbReference type="Google" id="ProtNLM"/>
    </source>
</evidence>
<evidence type="ECO:0000256" key="5">
    <source>
        <dbReference type="SAM" id="MobiDB-lite"/>
    </source>
</evidence>
<evidence type="ECO:0000313" key="6">
    <source>
        <dbReference type="EMBL" id="OGH04609.1"/>
    </source>
</evidence>
<dbReference type="Proteomes" id="UP000177583">
    <property type="component" value="Unassembled WGS sequence"/>
</dbReference>
<dbReference type="AlphaFoldDB" id="A0A1F6H2L1"/>
<dbReference type="InterPro" id="IPR006260">
    <property type="entry name" value="TonB/TolA_C"/>
</dbReference>
<feature type="compositionally biased region" description="Pro residues" evidence="5">
    <location>
        <begin position="94"/>
        <end position="106"/>
    </location>
</feature>
<feature type="compositionally biased region" description="Low complexity" evidence="5">
    <location>
        <begin position="49"/>
        <end position="63"/>
    </location>
</feature>
<evidence type="ECO:0000256" key="2">
    <source>
        <dbReference type="ARBA" id="ARBA00022692"/>
    </source>
</evidence>
<evidence type="ECO:0000313" key="7">
    <source>
        <dbReference type="Proteomes" id="UP000177583"/>
    </source>
</evidence>
<evidence type="ECO:0000256" key="4">
    <source>
        <dbReference type="ARBA" id="ARBA00023136"/>
    </source>
</evidence>
<keyword evidence="2" id="KW-0812">Transmembrane</keyword>
<dbReference type="GO" id="GO:0016020">
    <property type="term" value="C:membrane"/>
    <property type="evidence" value="ECO:0007669"/>
    <property type="project" value="UniProtKB-SubCell"/>
</dbReference>
<name>A0A1F6H2L1_9PROT</name>
<protein>
    <recommendedName>
        <fullName evidence="8">TonB C-terminal domain-containing protein</fullName>
    </recommendedName>
</protein>
<dbReference type="Pfam" id="PF13103">
    <property type="entry name" value="TonB_2"/>
    <property type="match status" value="1"/>
</dbReference>
<evidence type="ECO:0000256" key="1">
    <source>
        <dbReference type="ARBA" id="ARBA00004167"/>
    </source>
</evidence>
<dbReference type="SUPFAM" id="SSF74653">
    <property type="entry name" value="TolA/TonB C-terminal domain"/>
    <property type="match status" value="1"/>
</dbReference>
<evidence type="ECO:0000256" key="3">
    <source>
        <dbReference type="ARBA" id="ARBA00022989"/>
    </source>
</evidence>
<feature type="compositionally biased region" description="Basic and acidic residues" evidence="5">
    <location>
        <begin position="80"/>
        <end position="93"/>
    </location>
</feature>
<dbReference type="EMBL" id="MFNF01000001">
    <property type="protein sequence ID" value="OGH04609.1"/>
    <property type="molecule type" value="Genomic_DNA"/>
</dbReference>
<sequence length="253" mass="27207">MKSLKPFTPLALSLTLHLLVLGWVLAMVRSSPEPNLPLGAEILFEPQEEAPAPETAEQNEAPQGTAGKTEPAPPPVPEPPKAEEPPKVEEPKAPEPAPKAPEPPPVAAKTDPKVRADLIKAVKSKEKTTAEPPPPPKAPAAAPAPAAPPGPAQLWRNKVNQNGYKTLLRQKVESLWKAPTIERDYQILYLCKIKPDGRIDSLSLEESSGLDLLDQGAKKAILDASPFPAPPVEVLAGAPVFEAWFRFHPEEAQ</sequence>
<comment type="caution">
    <text evidence="6">The sequence shown here is derived from an EMBL/GenBank/DDBJ whole genome shotgun (WGS) entry which is preliminary data.</text>
</comment>
<keyword evidence="3" id="KW-1133">Transmembrane helix</keyword>
<feature type="region of interest" description="Disordered" evidence="5">
    <location>
        <begin position="35"/>
        <end position="149"/>
    </location>
</feature>
<proteinExistence type="predicted"/>
<dbReference type="Gene3D" id="3.30.1150.10">
    <property type="match status" value="1"/>
</dbReference>
<feature type="compositionally biased region" description="Basic and acidic residues" evidence="5">
    <location>
        <begin position="110"/>
        <end position="129"/>
    </location>
</feature>
<accession>A0A1F6H2L1</accession>
<comment type="subcellular location">
    <subcellularLocation>
        <location evidence="1">Membrane</location>
        <topology evidence="1">Single-pass membrane protein</topology>
    </subcellularLocation>
</comment>
<organism evidence="6 7">
    <name type="scientific">Candidatus Lambdaproteobacteria bacterium RIFOXYD2_FULL_56_26</name>
    <dbReference type="NCBI Taxonomy" id="1817773"/>
    <lineage>
        <taxon>Bacteria</taxon>
        <taxon>Pseudomonadati</taxon>
        <taxon>Pseudomonadota</taxon>
        <taxon>Candidatus Lambdaproteobacteria</taxon>
    </lineage>
</organism>
<dbReference type="NCBIfam" id="TIGR01352">
    <property type="entry name" value="tonB_Cterm"/>
    <property type="match status" value="1"/>
</dbReference>
<gene>
    <name evidence="6" type="ORF">A2557_06345</name>
</gene>
<reference evidence="6 7" key="1">
    <citation type="journal article" date="2016" name="Nat. Commun.">
        <title>Thousands of microbial genomes shed light on interconnected biogeochemical processes in an aquifer system.</title>
        <authorList>
            <person name="Anantharaman K."/>
            <person name="Brown C.T."/>
            <person name="Hug L.A."/>
            <person name="Sharon I."/>
            <person name="Castelle C.J."/>
            <person name="Probst A.J."/>
            <person name="Thomas B.C."/>
            <person name="Singh A."/>
            <person name="Wilkins M.J."/>
            <person name="Karaoz U."/>
            <person name="Brodie E.L."/>
            <person name="Williams K.H."/>
            <person name="Hubbard S.S."/>
            <person name="Banfield J.F."/>
        </authorList>
    </citation>
    <scope>NUCLEOTIDE SEQUENCE [LARGE SCALE GENOMIC DNA]</scope>
</reference>
<keyword evidence="4" id="KW-0472">Membrane</keyword>